<dbReference type="PANTHER" id="PTHR11815:SF10">
    <property type="entry name" value="SUCCINATE--COA LIGASE [GDP-FORMING] SUBUNIT BETA, MITOCHONDRIAL"/>
    <property type="match status" value="1"/>
</dbReference>
<dbReference type="GO" id="GO:0005524">
    <property type="term" value="F:ATP binding"/>
    <property type="evidence" value="ECO:0007669"/>
    <property type="project" value="UniProtKB-UniRule"/>
</dbReference>
<dbReference type="Pfam" id="PF08442">
    <property type="entry name" value="ATP-grasp_2"/>
    <property type="match status" value="1"/>
</dbReference>
<dbReference type="HAMAP" id="MF_00558">
    <property type="entry name" value="Succ_CoA_beta"/>
    <property type="match status" value="1"/>
</dbReference>
<dbReference type="NCBIfam" id="NF001913">
    <property type="entry name" value="PRK00696.1"/>
    <property type="match status" value="1"/>
</dbReference>
<evidence type="ECO:0000256" key="6">
    <source>
        <dbReference type="ARBA" id="ARBA00022842"/>
    </source>
</evidence>
<evidence type="ECO:0000256" key="2">
    <source>
        <dbReference type="ARBA" id="ARBA00022532"/>
    </source>
</evidence>
<feature type="binding site" evidence="7">
    <location>
        <begin position="337"/>
        <end position="339"/>
    </location>
    <ligand>
        <name>substrate</name>
        <note>ligand shared with subunit alpha</note>
    </ligand>
</feature>
<comment type="similarity">
    <text evidence="1 7">Belongs to the succinate/malate CoA ligase beta subunit family.</text>
</comment>
<sequence length="403" mass="43472">MNLHEYQAKELLRKYNVPVQEGIAVDTVMAAEEAYRQIKTQTNNNFAVIKAQIHAGGRGKGKIAGTEQNGVKVAKSLEDVTTIAKTILGGTLVTVQTGPAGKKVSKVLVAQDVYYPGPNPVKEFYLSILLDRSKGQNVIMYSTEGGMDIEEVAHKTPEKIFKEWVHPSGPLQGFQARKIAFNLGLSGEAMKNCVKFVTNLYNAYIGIDCAMLEINPLFKTADEKIIAVDCKMSVDENALMRHNDVAALRDVTEEDPTEVEAGQYNLNYVKLDGNVGCMVNGAGLAMATMDMIKLSGGDPANFLDVGGTANAQTVEAGFRIIMKDPNVKAILINIFGGIVRCDRVAAGVIEAYNKLGNINIPIIVRLQGTNAAEAKKLIDESGLKVLSAIQLSEAAELVKKAIA</sequence>
<organism evidence="10 11">
    <name type="scientific">Filimonas effusa</name>
    <dbReference type="NCBI Taxonomy" id="2508721"/>
    <lineage>
        <taxon>Bacteria</taxon>
        <taxon>Pseudomonadati</taxon>
        <taxon>Bacteroidota</taxon>
        <taxon>Chitinophagia</taxon>
        <taxon>Chitinophagales</taxon>
        <taxon>Chitinophagaceae</taxon>
        <taxon>Filimonas</taxon>
    </lineage>
</organism>
<dbReference type="InterPro" id="IPR017866">
    <property type="entry name" value="Succ-CoA_synthase_bsu_CS"/>
</dbReference>
<feature type="binding site" evidence="7">
    <location>
        <position position="280"/>
    </location>
    <ligand>
        <name>substrate</name>
        <note>ligand shared with subunit alpha</note>
    </ligand>
</feature>
<evidence type="ECO:0000313" key="10">
    <source>
        <dbReference type="EMBL" id="RXK80579.1"/>
    </source>
</evidence>
<comment type="subunit">
    <text evidence="7">Heterotetramer of two alpha and two beta subunits.</text>
</comment>
<keyword evidence="6 7" id="KW-0460">Magnesium</keyword>
<dbReference type="AlphaFoldDB" id="A0A4V1M9C5"/>
<gene>
    <name evidence="7" type="primary">sucC</name>
    <name evidence="10" type="ORF">ESB13_23380</name>
</gene>
<keyword evidence="11" id="KW-1185">Reference proteome</keyword>
<proteinExistence type="inferred from homology"/>
<evidence type="ECO:0000256" key="5">
    <source>
        <dbReference type="ARBA" id="ARBA00022741"/>
    </source>
</evidence>
<dbReference type="Proteomes" id="UP000290545">
    <property type="component" value="Unassembled WGS sequence"/>
</dbReference>
<protein>
    <recommendedName>
        <fullName evidence="7">Succinate--CoA ligase [ADP-forming] subunit beta</fullName>
        <ecNumber evidence="7">6.2.1.5</ecNumber>
    </recommendedName>
    <alternativeName>
        <fullName evidence="7">Succinyl-CoA synthetase subunit beta</fullName>
        <shortName evidence="7">SCS-beta</shortName>
    </alternativeName>
</protein>
<dbReference type="GO" id="GO:0004776">
    <property type="term" value="F:succinate-CoA ligase (GDP-forming) activity"/>
    <property type="evidence" value="ECO:0007669"/>
    <property type="project" value="RHEA"/>
</dbReference>
<keyword evidence="5 7" id="KW-0547">Nucleotide-binding</keyword>
<feature type="binding site" evidence="7">
    <location>
        <position position="113"/>
    </location>
    <ligand>
        <name>ATP</name>
        <dbReference type="ChEBI" id="CHEBI:30616"/>
    </ligand>
</feature>
<dbReference type="EMBL" id="SDHZ01000006">
    <property type="protein sequence ID" value="RXK80579.1"/>
    <property type="molecule type" value="Genomic_DNA"/>
</dbReference>
<feature type="domain" description="ATP-grasp fold succinyl-CoA synthetase-type" evidence="9">
    <location>
        <begin position="2"/>
        <end position="218"/>
    </location>
</feature>
<evidence type="ECO:0000313" key="11">
    <source>
        <dbReference type="Proteomes" id="UP000290545"/>
    </source>
</evidence>
<dbReference type="RefSeq" id="WP_129006479.1">
    <property type="nucleotide sequence ID" value="NZ_SDHZ01000006.1"/>
</dbReference>
<evidence type="ECO:0000256" key="7">
    <source>
        <dbReference type="HAMAP-Rule" id="MF_00558"/>
    </source>
</evidence>
<feature type="domain" description="ATP-citrate synthase/succinyl-CoA ligase C-terminal" evidence="8">
    <location>
        <begin position="278"/>
        <end position="396"/>
    </location>
</feature>
<keyword evidence="2 7" id="KW-0816">Tricarboxylic acid cycle</keyword>
<keyword evidence="7" id="KW-0067">ATP-binding</keyword>
<comment type="cofactor">
    <cofactor evidence="7">
        <name>Mg(2+)</name>
        <dbReference type="ChEBI" id="CHEBI:18420"/>
    </cofactor>
    <text evidence="7">Binds 1 Mg(2+) ion per subunit.</text>
</comment>
<reference evidence="10 11" key="1">
    <citation type="submission" date="2019-01" db="EMBL/GenBank/DDBJ databases">
        <title>Filimonas sp. strain TTM-71.</title>
        <authorList>
            <person name="Chen W.-M."/>
        </authorList>
    </citation>
    <scope>NUCLEOTIDE SEQUENCE [LARGE SCALE GENOMIC DNA]</scope>
    <source>
        <strain evidence="10 11">TTM-71</strain>
    </source>
</reference>
<evidence type="ECO:0000256" key="4">
    <source>
        <dbReference type="ARBA" id="ARBA00022723"/>
    </source>
</evidence>
<feature type="binding site" evidence="7">
    <location>
        <position position="215"/>
    </location>
    <ligand>
        <name>Mg(2+)</name>
        <dbReference type="ChEBI" id="CHEBI:18420"/>
    </ligand>
</feature>
<feature type="binding site" evidence="7">
    <location>
        <position position="50"/>
    </location>
    <ligand>
        <name>ATP</name>
        <dbReference type="ChEBI" id="CHEBI:30616"/>
    </ligand>
</feature>
<dbReference type="GO" id="GO:0000287">
    <property type="term" value="F:magnesium ion binding"/>
    <property type="evidence" value="ECO:0007669"/>
    <property type="project" value="UniProtKB-UniRule"/>
</dbReference>
<dbReference type="Pfam" id="PF00549">
    <property type="entry name" value="Ligase_CoA"/>
    <property type="match status" value="1"/>
</dbReference>
<comment type="catalytic activity">
    <reaction evidence="7">
        <text>GTP + succinate + CoA = succinyl-CoA + GDP + phosphate</text>
        <dbReference type="Rhea" id="RHEA:22120"/>
        <dbReference type="ChEBI" id="CHEBI:30031"/>
        <dbReference type="ChEBI" id="CHEBI:37565"/>
        <dbReference type="ChEBI" id="CHEBI:43474"/>
        <dbReference type="ChEBI" id="CHEBI:57287"/>
        <dbReference type="ChEBI" id="CHEBI:57292"/>
        <dbReference type="ChEBI" id="CHEBI:58189"/>
    </reaction>
</comment>
<dbReference type="InterPro" id="IPR005809">
    <property type="entry name" value="Succ_CoA_ligase-like_bsu"/>
</dbReference>
<dbReference type="SUPFAM" id="SSF56059">
    <property type="entry name" value="Glutathione synthetase ATP-binding domain-like"/>
    <property type="match status" value="1"/>
</dbReference>
<dbReference type="FunFam" id="3.40.50.261:FF:000001">
    <property type="entry name" value="Succinate--CoA ligase [ADP-forming] subunit beta"/>
    <property type="match status" value="1"/>
</dbReference>
<dbReference type="Gene3D" id="3.30.1490.20">
    <property type="entry name" value="ATP-grasp fold, A domain"/>
    <property type="match status" value="1"/>
</dbReference>
<name>A0A4V1M9C5_9BACT</name>
<feature type="binding site" evidence="7">
    <location>
        <position position="229"/>
    </location>
    <ligand>
        <name>Mg(2+)</name>
        <dbReference type="ChEBI" id="CHEBI:18420"/>
    </ligand>
</feature>
<dbReference type="InterPro" id="IPR013815">
    <property type="entry name" value="ATP_grasp_subdomain_1"/>
</dbReference>
<dbReference type="GO" id="GO:0006104">
    <property type="term" value="P:succinyl-CoA metabolic process"/>
    <property type="evidence" value="ECO:0007669"/>
    <property type="project" value="TreeGrafter"/>
</dbReference>
<dbReference type="GO" id="GO:0005829">
    <property type="term" value="C:cytosol"/>
    <property type="evidence" value="ECO:0007669"/>
    <property type="project" value="TreeGrafter"/>
</dbReference>
<comment type="catalytic activity">
    <reaction evidence="7">
        <text>succinate + ATP + CoA = succinyl-CoA + ADP + phosphate</text>
        <dbReference type="Rhea" id="RHEA:17661"/>
        <dbReference type="ChEBI" id="CHEBI:30031"/>
        <dbReference type="ChEBI" id="CHEBI:30616"/>
        <dbReference type="ChEBI" id="CHEBI:43474"/>
        <dbReference type="ChEBI" id="CHEBI:57287"/>
        <dbReference type="ChEBI" id="CHEBI:57292"/>
        <dbReference type="ChEBI" id="CHEBI:456216"/>
        <dbReference type="EC" id="6.2.1.5"/>
    </reaction>
</comment>
<dbReference type="FunFam" id="3.30.1490.20:FF:000002">
    <property type="entry name" value="Succinate--CoA ligase [ADP-forming] subunit beta"/>
    <property type="match status" value="1"/>
</dbReference>
<dbReference type="Gene3D" id="3.40.50.261">
    <property type="entry name" value="Succinyl-CoA synthetase domains"/>
    <property type="match status" value="1"/>
</dbReference>
<evidence type="ECO:0000256" key="1">
    <source>
        <dbReference type="ARBA" id="ARBA00009182"/>
    </source>
</evidence>
<comment type="caution">
    <text evidence="10">The sequence shown here is derived from an EMBL/GenBank/DDBJ whole genome shotgun (WGS) entry which is preliminary data.</text>
</comment>
<dbReference type="SUPFAM" id="SSF52210">
    <property type="entry name" value="Succinyl-CoA synthetase domains"/>
    <property type="match status" value="1"/>
</dbReference>
<dbReference type="FunFam" id="3.30.470.20:FF:000002">
    <property type="entry name" value="Succinate--CoA ligase [ADP-forming] subunit beta"/>
    <property type="match status" value="1"/>
</dbReference>
<dbReference type="NCBIfam" id="TIGR01016">
    <property type="entry name" value="sucCoAbeta"/>
    <property type="match status" value="1"/>
</dbReference>
<keyword evidence="3 7" id="KW-0436">Ligase</keyword>
<dbReference type="GO" id="GO:0006099">
    <property type="term" value="P:tricarboxylic acid cycle"/>
    <property type="evidence" value="ECO:0007669"/>
    <property type="project" value="UniProtKB-UniRule"/>
</dbReference>
<dbReference type="Gene3D" id="3.30.470.20">
    <property type="entry name" value="ATP-grasp fold, B domain"/>
    <property type="match status" value="1"/>
</dbReference>
<comment type="function">
    <text evidence="7">Succinyl-CoA synthetase functions in the citric acid cycle (TCA), coupling the hydrolysis of succinyl-CoA to the synthesis of either ATP or GTP and thus represents the only step of substrate-level phosphorylation in the TCA. The beta subunit provides nucleotide specificity of the enzyme and binds the substrate succinate, while the binding sites for coenzyme A and phosphate are found in the alpha subunit.</text>
</comment>
<dbReference type="PANTHER" id="PTHR11815">
    <property type="entry name" value="SUCCINYL-COA SYNTHETASE BETA CHAIN"/>
    <property type="match status" value="1"/>
</dbReference>
<feature type="binding site" evidence="7">
    <location>
        <begin position="57"/>
        <end position="59"/>
    </location>
    <ligand>
        <name>ATP</name>
        <dbReference type="ChEBI" id="CHEBI:30616"/>
    </ligand>
</feature>
<dbReference type="InterPro" id="IPR005811">
    <property type="entry name" value="SUCC_ACL_C"/>
</dbReference>
<dbReference type="PIRSF" id="PIRSF001554">
    <property type="entry name" value="SucCS_beta"/>
    <property type="match status" value="1"/>
</dbReference>
<dbReference type="UniPathway" id="UPA00223">
    <property type="reaction ID" value="UER00999"/>
</dbReference>
<evidence type="ECO:0000259" key="9">
    <source>
        <dbReference type="Pfam" id="PF08442"/>
    </source>
</evidence>
<dbReference type="PROSITE" id="PS01217">
    <property type="entry name" value="SUCCINYL_COA_LIG_3"/>
    <property type="match status" value="1"/>
</dbReference>
<dbReference type="InterPro" id="IPR016102">
    <property type="entry name" value="Succinyl-CoA_synth-like"/>
</dbReference>
<evidence type="ECO:0000256" key="3">
    <source>
        <dbReference type="ARBA" id="ARBA00022598"/>
    </source>
</evidence>
<evidence type="ECO:0000259" key="8">
    <source>
        <dbReference type="Pfam" id="PF00549"/>
    </source>
</evidence>
<dbReference type="GO" id="GO:0042709">
    <property type="term" value="C:succinate-CoA ligase complex"/>
    <property type="evidence" value="ECO:0007669"/>
    <property type="project" value="TreeGrafter"/>
</dbReference>
<dbReference type="InterPro" id="IPR013650">
    <property type="entry name" value="ATP-grasp_succ-CoA_synth-type"/>
</dbReference>
<comment type="caution">
    <text evidence="7">Lacks conserved residue(s) required for the propagation of feature annotation.</text>
</comment>
<feature type="binding site" evidence="7">
    <location>
        <position position="123"/>
    </location>
    <ligand>
        <name>ATP</name>
        <dbReference type="ChEBI" id="CHEBI:30616"/>
    </ligand>
</feature>
<keyword evidence="4 7" id="KW-0479">Metal-binding</keyword>
<dbReference type="EC" id="6.2.1.5" evidence="7"/>
<dbReference type="OrthoDB" id="9802602at2"/>
<dbReference type="GO" id="GO:0004775">
    <property type="term" value="F:succinate-CoA ligase (ADP-forming) activity"/>
    <property type="evidence" value="ECO:0007669"/>
    <property type="project" value="UniProtKB-UniRule"/>
</dbReference>
<accession>A0A4V1M9C5</accession>
<comment type="pathway">
    <text evidence="7">Carbohydrate metabolism; tricarboxylic acid cycle; succinate from succinyl-CoA (ligase route): step 1/1.</text>
</comment>